<dbReference type="InterPro" id="IPR036890">
    <property type="entry name" value="HATPase_C_sf"/>
</dbReference>
<evidence type="ECO:0000256" key="6">
    <source>
        <dbReference type="ARBA" id="ARBA00022679"/>
    </source>
</evidence>
<evidence type="ECO:0000256" key="2">
    <source>
        <dbReference type="ARBA" id="ARBA00004651"/>
    </source>
</evidence>
<dbReference type="EC" id="2.7.13.3" evidence="3"/>
<evidence type="ECO:0000259" key="15">
    <source>
        <dbReference type="Pfam" id="PF02518"/>
    </source>
</evidence>
<keyword evidence="5" id="KW-0597">Phosphoprotein</keyword>
<evidence type="ECO:0000256" key="9">
    <source>
        <dbReference type="ARBA" id="ARBA00022777"/>
    </source>
</evidence>
<comment type="subcellular location">
    <subcellularLocation>
        <location evidence="2">Cell membrane</location>
        <topology evidence="2">Multi-pass membrane protein</topology>
    </subcellularLocation>
</comment>
<dbReference type="GO" id="GO:0005524">
    <property type="term" value="F:ATP binding"/>
    <property type="evidence" value="ECO:0007669"/>
    <property type="project" value="UniProtKB-KW"/>
</dbReference>
<evidence type="ECO:0000259" key="16">
    <source>
        <dbReference type="Pfam" id="PF06580"/>
    </source>
</evidence>
<keyword evidence="10" id="KW-0067">ATP-binding</keyword>
<dbReference type="EMBL" id="JABTCN010000028">
    <property type="protein sequence ID" value="MBA8776991.1"/>
    <property type="molecule type" value="Genomic_DNA"/>
</dbReference>
<keyword evidence="12" id="KW-0902">Two-component regulatory system</keyword>
<keyword evidence="6" id="KW-0808">Transferase</keyword>
<protein>
    <recommendedName>
        <fullName evidence="3">histidine kinase</fullName>
        <ecNumber evidence="3">2.7.13.3</ecNumber>
    </recommendedName>
</protein>
<dbReference type="GO" id="GO:0005886">
    <property type="term" value="C:plasma membrane"/>
    <property type="evidence" value="ECO:0007669"/>
    <property type="project" value="UniProtKB-SubCell"/>
</dbReference>
<dbReference type="Proteomes" id="UP000524893">
    <property type="component" value="Unassembled WGS sequence"/>
</dbReference>
<keyword evidence="4" id="KW-1003">Cell membrane</keyword>
<reference evidence="17 18" key="1">
    <citation type="journal article" date="2020" name="Access Microbiol">
        <title>Isolation and genome sequencing of Staphylococcus schleiferi subspecies coagulans from Antarctic seals.</title>
        <authorList>
            <person name="Foster G."/>
            <person name="Robb A."/>
            <person name="Paterson G.K."/>
        </authorList>
    </citation>
    <scope>NUCLEOTIDE SEQUENCE [LARGE SCALE GENOMIC DNA]</scope>
    <source>
        <strain evidence="17 18">M615/02/4</strain>
    </source>
</reference>
<evidence type="ECO:0000313" key="17">
    <source>
        <dbReference type="EMBL" id="MBA8776991.1"/>
    </source>
</evidence>
<accession>A0A9X0TP57</accession>
<evidence type="ECO:0000256" key="4">
    <source>
        <dbReference type="ARBA" id="ARBA00022475"/>
    </source>
</evidence>
<dbReference type="AlphaFoldDB" id="A0A9X0TP57"/>
<evidence type="ECO:0000256" key="13">
    <source>
        <dbReference type="ARBA" id="ARBA00023136"/>
    </source>
</evidence>
<name>A0A9X0TP57_9STAP</name>
<evidence type="ECO:0000256" key="3">
    <source>
        <dbReference type="ARBA" id="ARBA00012438"/>
    </source>
</evidence>
<keyword evidence="13 14" id="KW-0472">Membrane</keyword>
<dbReference type="InterPro" id="IPR003594">
    <property type="entry name" value="HATPase_dom"/>
</dbReference>
<evidence type="ECO:0000256" key="11">
    <source>
        <dbReference type="ARBA" id="ARBA00022989"/>
    </source>
</evidence>
<feature type="transmembrane region" description="Helical" evidence="14">
    <location>
        <begin position="223"/>
        <end position="243"/>
    </location>
</feature>
<feature type="domain" description="Signal transduction histidine kinase internal region" evidence="16">
    <location>
        <begin position="315"/>
        <end position="390"/>
    </location>
</feature>
<dbReference type="RefSeq" id="WP_165546031.1">
    <property type="nucleotide sequence ID" value="NZ_CP092966.1"/>
</dbReference>
<dbReference type="Gene3D" id="3.30.565.10">
    <property type="entry name" value="Histidine kinase-like ATPase, C-terminal domain"/>
    <property type="match status" value="1"/>
</dbReference>
<evidence type="ECO:0000256" key="14">
    <source>
        <dbReference type="SAM" id="Phobius"/>
    </source>
</evidence>
<dbReference type="InterPro" id="IPR010559">
    <property type="entry name" value="Sig_transdc_His_kin_internal"/>
</dbReference>
<dbReference type="PANTHER" id="PTHR34220">
    <property type="entry name" value="SENSOR HISTIDINE KINASE YPDA"/>
    <property type="match status" value="1"/>
</dbReference>
<keyword evidence="11 14" id="KW-1133">Transmembrane helix</keyword>
<dbReference type="Pfam" id="PF06580">
    <property type="entry name" value="His_kinase"/>
    <property type="match status" value="1"/>
</dbReference>
<organism evidence="17 18">
    <name type="scientific">Staphylococcus coagulans</name>
    <dbReference type="NCBI Taxonomy" id="74706"/>
    <lineage>
        <taxon>Bacteria</taxon>
        <taxon>Bacillati</taxon>
        <taxon>Bacillota</taxon>
        <taxon>Bacilli</taxon>
        <taxon>Bacillales</taxon>
        <taxon>Staphylococcaceae</taxon>
        <taxon>Staphylococcus</taxon>
    </lineage>
</organism>
<evidence type="ECO:0000256" key="12">
    <source>
        <dbReference type="ARBA" id="ARBA00023012"/>
    </source>
</evidence>
<dbReference type="GeneID" id="72413410"/>
<keyword evidence="9 17" id="KW-0418">Kinase</keyword>
<keyword evidence="8" id="KW-0547">Nucleotide-binding</keyword>
<evidence type="ECO:0000256" key="7">
    <source>
        <dbReference type="ARBA" id="ARBA00022692"/>
    </source>
</evidence>
<keyword evidence="7 14" id="KW-0812">Transmembrane</keyword>
<dbReference type="InterPro" id="IPR050640">
    <property type="entry name" value="Bact_2-comp_sensor_kinase"/>
</dbReference>
<proteinExistence type="predicted"/>
<evidence type="ECO:0000256" key="10">
    <source>
        <dbReference type="ARBA" id="ARBA00022840"/>
    </source>
</evidence>
<evidence type="ECO:0000256" key="8">
    <source>
        <dbReference type="ARBA" id="ARBA00022741"/>
    </source>
</evidence>
<sequence>MKTYKPYRQQLRRSFFLSTVMPVFLVMLIGIISFYTLYIWVEHRTVQQHVNQTQHAIVQASQQTESDISKLKTTFKELNTSDPQDLTKLNRILFKMIHEQSGTLYFVVTQHHKQVTTNNYEDQRLNTLYLLNTHNVTFKNGPASIQIYLAQTPRIDEILKDSGQSTVIVDRFDNILFTNSEHFRLDDKWQPPQFGFISDVVKINQNGDRLIQFKNIHDTLEDGIILLIIMGLVLILFILFGLFNAHNMAKRQTQDIEAIIQRIYYAKNRHLGRYQPLAQPSELEEINTYIYDLFESNEKLIRSIENTEQRLREIQLKEIERQFQPHFLFNTMQTIQYLITLSPQLAQQVVQQLSQMLRYTLRVKSDYVQIKDELDYIQQYVAIQNVRFDHLINLEFEIQSDLYTAQIGKMMIQPLVENAIKHGRTDDKLLIRIRITENKHALRVFVSDNGQGMSKEKCKEVRHSLNESVFDTEHLGLNHLNHKARIRYGEQARLRIFSTPYQGTLIAYQLPREAISHV</sequence>
<dbReference type="Pfam" id="PF02518">
    <property type="entry name" value="HATPase_c"/>
    <property type="match status" value="1"/>
</dbReference>
<dbReference type="SUPFAM" id="SSF55874">
    <property type="entry name" value="ATPase domain of HSP90 chaperone/DNA topoisomerase II/histidine kinase"/>
    <property type="match status" value="1"/>
</dbReference>
<dbReference type="PANTHER" id="PTHR34220:SF11">
    <property type="entry name" value="SENSOR PROTEIN KINASE HPTS"/>
    <property type="match status" value="1"/>
</dbReference>
<feature type="transmembrane region" description="Helical" evidence="14">
    <location>
        <begin position="20"/>
        <end position="41"/>
    </location>
</feature>
<comment type="catalytic activity">
    <reaction evidence="1">
        <text>ATP + protein L-histidine = ADP + protein N-phospho-L-histidine.</text>
        <dbReference type="EC" id="2.7.13.3"/>
    </reaction>
</comment>
<dbReference type="GO" id="GO:0000155">
    <property type="term" value="F:phosphorelay sensor kinase activity"/>
    <property type="evidence" value="ECO:0007669"/>
    <property type="project" value="InterPro"/>
</dbReference>
<evidence type="ECO:0000313" key="18">
    <source>
        <dbReference type="Proteomes" id="UP000524893"/>
    </source>
</evidence>
<feature type="domain" description="Histidine kinase/HSP90-like ATPase" evidence="15">
    <location>
        <begin position="411"/>
        <end position="512"/>
    </location>
</feature>
<comment type="caution">
    <text evidence="17">The sequence shown here is derived from an EMBL/GenBank/DDBJ whole genome shotgun (WGS) entry which is preliminary data.</text>
</comment>
<evidence type="ECO:0000256" key="5">
    <source>
        <dbReference type="ARBA" id="ARBA00022553"/>
    </source>
</evidence>
<gene>
    <name evidence="17" type="ORF">HR081_08890</name>
</gene>
<evidence type="ECO:0000256" key="1">
    <source>
        <dbReference type="ARBA" id="ARBA00000085"/>
    </source>
</evidence>